<feature type="domain" description="Heme haloperoxidase family profile" evidence="8">
    <location>
        <begin position="4"/>
        <end position="229"/>
    </location>
</feature>
<evidence type="ECO:0000313" key="10">
    <source>
        <dbReference type="Proteomes" id="UP000294933"/>
    </source>
</evidence>
<dbReference type="PANTHER" id="PTHR33577">
    <property type="entry name" value="STERIGMATOCYSTIN BIOSYNTHESIS PEROXIDASE STCC-RELATED"/>
    <property type="match status" value="1"/>
</dbReference>
<reference evidence="9 10" key="1">
    <citation type="submission" date="2018-06" db="EMBL/GenBank/DDBJ databases">
        <title>A transcriptomic atlas of mushroom development highlights an independent origin of complex multicellularity.</title>
        <authorList>
            <consortium name="DOE Joint Genome Institute"/>
            <person name="Krizsan K."/>
            <person name="Almasi E."/>
            <person name="Merenyi Z."/>
            <person name="Sahu N."/>
            <person name="Viragh M."/>
            <person name="Koszo T."/>
            <person name="Mondo S."/>
            <person name="Kiss B."/>
            <person name="Balint B."/>
            <person name="Kues U."/>
            <person name="Barry K."/>
            <person name="Hegedus J.C."/>
            <person name="Henrissat B."/>
            <person name="Johnson J."/>
            <person name="Lipzen A."/>
            <person name="Ohm R."/>
            <person name="Nagy I."/>
            <person name="Pangilinan J."/>
            <person name="Yan J."/>
            <person name="Xiong Y."/>
            <person name="Grigoriev I.V."/>
            <person name="Hibbett D.S."/>
            <person name="Nagy L.G."/>
        </authorList>
    </citation>
    <scope>NUCLEOTIDE SEQUENCE [LARGE SCALE GENOMIC DNA]</scope>
    <source>
        <strain evidence="9 10">SZMC22713</strain>
    </source>
</reference>
<comment type="similarity">
    <text evidence="7">Belongs to the chloroperoxidase family.</text>
</comment>
<evidence type="ECO:0000256" key="6">
    <source>
        <dbReference type="ARBA" id="ARBA00023004"/>
    </source>
</evidence>
<organism evidence="9 10">
    <name type="scientific">Rickenella mellea</name>
    <dbReference type="NCBI Taxonomy" id="50990"/>
    <lineage>
        <taxon>Eukaryota</taxon>
        <taxon>Fungi</taxon>
        <taxon>Dikarya</taxon>
        <taxon>Basidiomycota</taxon>
        <taxon>Agaricomycotina</taxon>
        <taxon>Agaricomycetes</taxon>
        <taxon>Hymenochaetales</taxon>
        <taxon>Rickenellaceae</taxon>
        <taxon>Rickenella</taxon>
    </lineage>
</organism>
<keyword evidence="4" id="KW-0479">Metal-binding</keyword>
<evidence type="ECO:0000256" key="7">
    <source>
        <dbReference type="ARBA" id="ARBA00025795"/>
    </source>
</evidence>
<dbReference type="EMBL" id="ML170208">
    <property type="protein sequence ID" value="TDL18400.1"/>
    <property type="molecule type" value="Genomic_DNA"/>
</dbReference>
<dbReference type="OrthoDB" id="407298at2759"/>
<dbReference type="PANTHER" id="PTHR33577:SF9">
    <property type="entry name" value="PEROXIDASE STCC"/>
    <property type="match status" value="1"/>
</dbReference>
<protein>
    <submittedName>
        <fullName evidence="9">Cloroperoxidase</fullName>
    </submittedName>
</protein>
<keyword evidence="3" id="KW-0349">Heme</keyword>
<dbReference type="STRING" id="50990.A0A4Y7PV48"/>
<evidence type="ECO:0000256" key="1">
    <source>
        <dbReference type="ARBA" id="ARBA00001970"/>
    </source>
</evidence>
<dbReference type="GO" id="GO:0046872">
    <property type="term" value="F:metal ion binding"/>
    <property type="evidence" value="ECO:0007669"/>
    <property type="project" value="UniProtKB-KW"/>
</dbReference>
<dbReference type="Proteomes" id="UP000294933">
    <property type="component" value="Unassembled WGS sequence"/>
</dbReference>
<dbReference type="InterPro" id="IPR036851">
    <property type="entry name" value="Chloroperoxidase-like_sf"/>
</dbReference>
<keyword evidence="2 9" id="KW-0575">Peroxidase</keyword>
<accession>A0A4Y7PV48</accession>
<evidence type="ECO:0000256" key="2">
    <source>
        <dbReference type="ARBA" id="ARBA00022559"/>
    </source>
</evidence>
<evidence type="ECO:0000256" key="5">
    <source>
        <dbReference type="ARBA" id="ARBA00023002"/>
    </source>
</evidence>
<name>A0A4Y7PV48_9AGAM</name>
<gene>
    <name evidence="9" type="ORF">BD410DRAFT_793302</name>
</gene>
<dbReference type="SUPFAM" id="SSF47571">
    <property type="entry name" value="Cloroperoxidase"/>
    <property type="match status" value="1"/>
</dbReference>
<keyword evidence="5" id="KW-0560">Oxidoreductase</keyword>
<dbReference type="InterPro" id="IPR000028">
    <property type="entry name" value="Chloroperoxidase"/>
</dbReference>
<evidence type="ECO:0000256" key="3">
    <source>
        <dbReference type="ARBA" id="ARBA00022617"/>
    </source>
</evidence>
<dbReference type="VEuPathDB" id="FungiDB:BD410DRAFT_793302"/>
<dbReference type="Pfam" id="PF01328">
    <property type="entry name" value="Peroxidase_2"/>
    <property type="match status" value="2"/>
</dbReference>
<dbReference type="GO" id="GO:0004601">
    <property type="term" value="F:peroxidase activity"/>
    <property type="evidence" value="ECO:0007669"/>
    <property type="project" value="UniProtKB-KW"/>
</dbReference>
<proteinExistence type="inferred from homology"/>
<keyword evidence="6" id="KW-0408">Iron</keyword>
<dbReference type="Gene3D" id="1.10.489.10">
    <property type="entry name" value="Chloroperoxidase-like"/>
    <property type="match status" value="1"/>
</dbReference>
<evidence type="ECO:0000256" key="4">
    <source>
        <dbReference type="ARBA" id="ARBA00022723"/>
    </source>
</evidence>
<keyword evidence="10" id="KW-1185">Reference proteome</keyword>
<evidence type="ECO:0000313" key="9">
    <source>
        <dbReference type="EMBL" id="TDL18400.1"/>
    </source>
</evidence>
<dbReference type="AlphaFoldDB" id="A0A4Y7PV48"/>
<evidence type="ECO:0000259" key="8">
    <source>
        <dbReference type="PROSITE" id="PS51405"/>
    </source>
</evidence>
<dbReference type="PROSITE" id="PS51405">
    <property type="entry name" value="HEME_HALOPEROXIDASE"/>
    <property type="match status" value="1"/>
</dbReference>
<sequence length="260" mass="28635">MTDQIHVYVSPSADDSRSPCPALNTLANHGYLLSAPTSFITSACSLVSVDRPRNGREITPKAVVHALQEAYQLSTPLAYFLSYVGFGLLGQFREVSLTDIGRHNMVEHDASISHVNAFGKEYAPTLVNFTLFDEFVHDSKTGLFITAEDIATSRVRRELDSDSMIDAVHQEIARGEAALVLSIFGDDGFRVPLEDIVSFWRDEQLPDGWKPSRTTTLRGTVGLSTDIRKAMKKLRATKSLKTSLPSNTAQHNPLVVQEAS</sequence>
<comment type="cofactor">
    <cofactor evidence="1">
        <name>heme b</name>
        <dbReference type="ChEBI" id="CHEBI:60344"/>
    </cofactor>
</comment>